<dbReference type="RefSeq" id="WP_149814268.1">
    <property type="nucleotide sequence ID" value="NZ_VUKA01000035.1"/>
</dbReference>
<keyword evidence="1" id="KW-1133">Transmembrane helix</keyword>
<keyword evidence="1" id="KW-0812">Transmembrane</keyword>
<keyword evidence="3" id="KW-1185">Reference proteome</keyword>
<evidence type="ECO:0000313" key="2">
    <source>
        <dbReference type="EMBL" id="KAA2211324.1"/>
    </source>
</evidence>
<name>A0A5B2TB65_9PROT</name>
<evidence type="ECO:0000256" key="1">
    <source>
        <dbReference type="SAM" id="Phobius"/>
    </source>
</evidence>
<dbReference type="Proteomes" id="UP000322110">
    <property type="component" value="Unassembled WGS sequence"/>
</dbReference>
<comment type="caution">
    <text evidence="2">The sequence shown here is derived from an EMBL/GenBank/DDBJ whole genome shotgun (WGS) entry which is preliminary data.</text>
</comment>
<protein>
    <submittedName>
        <fullName evidence="2">Uncharacterized protein</fullName>
    </submittedName>
</protein>
<gene>
    <name evidence="2" type="ORF">F0Q34_20640</name>
</gene>
<reference evidence="2 3" key="1">
    <citation type="journal article" date="2015" name="Int. J. Syst. Evol. Microbiol.">
        <title>Roseomonas oryzae sp. nov., isolated from paddy rhizosphere soil.</title>
        <authorList>
            <person name="Ramaprasad E.V."/>
            <person name="Sasikala Ch."/>
            <person name="Ramana Ch.V."/>
        </authorList>
    </citation>
    <scope>NUCLEOTIDE SEQUENCE [LARGE SCALE GENOMIC DNA]</scope>
    <source>
        <strain evidence="2 3">KCTC 42542</strain>
    </source>
</reference>
<evidence type="ECO:0000313" key="3">
    <source>
        <dbReference type="Proteomes" id="UP000322110"/>
    </source>
</evidence>
<dbReference type="EMBL" id="VUKA01000035">
    <property type="protein sequence ID" value="KAA2211324.1"/>
    <property type="molecule type" value="Genomic_DNA"/>
</dbReference>
<accession>A0A5B2TB65</accession>
<dbReference type="AlphaFoldDB" id="A0A5B2TB65"/>
<keyword evidence="1" id="KW-0472">Membrane</keyword>
<organism evidence="2 3">
    <name type="scientific">Teichococcus oryzae</name>
    <dbReference type="NCBI Taxonomy" id="1608942"/>
    <lineage>
        <taxon>Bacteria</taxon>
        <taxon>Pseudomonadati</taxon>
        <taxon>Pseudomonadota</taxon>
        <taxon>Alphaproteobacteria</taxon>
        <taxon>Acetobacterales</taxon>
        <taxon>Roseomonadaceae</taxon>
        <taxon>Roseomonas</taxon>
    </lineage>
</organism>
<feature type="transmembrane region" description="Helical" evidence="1">
    <location>
        <begin position="45"/>
        <end position="75"/>
    </location>
</feature>
<sequence>MPQKLIDNWDFWKHLGRPFRSSSYLLPNWRAVIFRCPPHVHGNPLWVAFAIINMAIRDLITVLGFLMASVLLLCFAPGRSSKTGRTWP</sequence>
<proteinExistence type="predicted"/>